<dbReference type="SMART" id="SM00357">
    <property type="entry name" value="CSP"/>
    <property type="match status" value="1"/>
</dbReference>
<evidence type="ECO:0000313" key="6">
    <source>
        <dbReference type="EMBL" id="CAB0019046.1"/>
    </source>
</evidence>
<keyword evidence="3" id="KW-0963">Cytoplasm</keyword>
<dbReference type="InterPro" id="IPR036875">
    <property type="entry name" value="Znf_CCHC_sf"/>
</dbReference>
<dbReference type="SUPFAM" id="SSF50249">
    <property type="entry name" value="Nucleic acid-binding proteins"/>
    <property type="match status" value="1"/>
</dbReference>
<name>A0A6H5HPQ5_9HEMI</name>
<dbReference type="EMBL" id="CADCXU010033687">
    <property type="protein sequence ID" value="CAB0019046.1"/>
    <property type="molecule type" value="Genomic_DNA"/>
</dbReference>
<dbReference type="Gene3D" id="2.40.50.140">
    <property type="entry name" value="Nucleic acid-binding proteins"/>
    <property type="match status" value="1"/>
</dbReference>
<dbReference type="InterPro" id="IPR012340">
    <property type="entry name" value="NA-bd_OB-fold"/>
</dbReference>
<evidence type="ECO:0000256" key="1">
    <source>
        <dbReference type="ARBA" id="ARBA00004496"/>
    </source>
</evidence>
<dbReference type="GO" id="GO:0005737">
    <property type="term" value="C:cytoplasm"/>
    <property type="evidence" value="ECO:0007669"/>
    <property type="project" value="UniProtKB-SubCell"/>
</dbReference>
<dbReference type="PANTHER" id="PTHR46109:SF1">
    <property type="entry name" value="PROTEIN LIN-28 HOMOLOG"/>
    <property type="match status" value="1"/>
</dbReference>
<dbReference type="PRINTS" id="PR00050">
    <property type="entry name" value="COLDSHOCK"/>
</dbReference>
<dbReference type="Gene3D" id="4.10.60.10">
    <property type="entry name" value="Zinc finger, CCHC-type"/>
    <property type="match status" value="1"/>
</dbReference>
<feature type="compositionally biased region" description="Polar residues" evidence="4">
    <location>
        <begin position="1"/>
        <end position="18"/>
    </location>
</feature>
<dbReference type="CDD" id="cd04458">
    <property type="entry name" value="CSP_CDS"/>
    <property type="match status" value="1"/>
</dbReference>
<dbReference type="GO" id="GO:0031054">
    <property type="term" value="P:pre-miRNA processing"/>
    <property type="evidence" value="ECO:0007669"/>
    <property type="project" value="TreeGrafter"/>
</dbReference>
<comment type="similarity">
    <text evidence="2">Belongs to the lin-28 family.</text>
</comment>
<feature type="region of interest" description="Disordered" evidence="4">
    <location>
        <begin position="387"/>
        <end position="421"/>
    </location>
</feature>
<comment type="subcellular location">
    <subcellularLocation>
        <location evidence="1">Cytoplasm</location>
    </subcellularLocation>
</comment>
<accession>A0A6H5HPQ5</accession>
<dbReference type="Proteomes" id="UP000479000">
    <property type="component" value="Unassembled WGS sequence"/>
</dbReference>
<dbReference type="PROSITE" id="PS51857">
    <property type="entry name" value="CSD_2"/>
    <property type="match status" value="1"/>
</dbReference>
<dbReference type="GO" id="GO:0008270">
    <property type="term" value="F:zinc ion binding"/>
    <property type="evidence" value="ECO:0007669"/>
    <property type="project" value="InterPro"/>
</dbReference>
<dbReference type="GO" id="GO:0003729">
    <property type="term" value="F:mRNA binding"/>
    <property type="evidence" value="ECO:0007669"/>
    <property type="project" value="TreeGrafter"/>
</dbReference>
<sequence>MITHYDNPTTINRQSRSSRGAGLDTWTRGGGGGAFRNAAPPSVSLAPNSGHSHPSRLHSSYTWPHLHRSSLPLHCGCALRRPAPRPAPVVTIGIPLRVVIGPLCPQFDNPYEMRCRIFENSGISTTRQVAMAVSQKVDLIEQNQGDIWNQNTKISLKMLRNPGRFFGCYPVLSIKQSYTIKYIRSSVNAGWSISTIVQARTRPAVGLSGKRNRLLRMDLTTAAGRVLAAGSVFWANGGNNGHSSPGGTSGSVGDEGVGTEKRRGRCKWFNVAKGWGFITPDDGGQDIFVHQSVIQMAGFRSLGDDEEVEFECKTSDKGLEATLVSGPEGSDCAGSHRRPQTRKRFRKIRCYNCGEFANHIAAKCTLGPQPKRCHHCKSEDHLIAECPTRKRNSSSGPSGTGAPGTSEEMSNGSQADAAGDGVAAGMAAMSLKNGNEVDRK</sequence>
<feature type="domain" description="CSD" evidence="5">
    <location>
        <begin position="261"/>
        <end position="326"/>
    </location>
</feature>
<dbReference type="PANTHER" id="PTHR46109">
    <property type="entry name" value="PROTEIN LIN-28"/>
    <property type="match status" value="1"/>
</dbReference>
<dbReference type="GO" id="GO:0005634">
    <property type="term" value="C:nucleus"/>
    <property type="evidence" value="ECO:0007669"/>
    <property type="project" value="TreeGrafter"/>
</dbReference>
<feature type="compositionally biased region" description="Polar residues" evidence="4">
    <location>
        <begin position="45"/>
        <end position="58"/>
    </location>
</feature>
<evidence type="ECO:0000313" key="7">
    <source>
        <dbReference type="Proteomes" id="UP000479000"/>
    </source>
</evidence>
<dbReference type="InterPro" id="IPR011129">
    <property type="entry name" value="CSD"/>
</dbReference>
<keyword evidence="7" id="KW-1185">Reference proteome</keyword>
<feature type="region of interest" description="Disordered" evidence="4">
    <location>
        <begin position="240"/>
        <end position="259"/>
    </location>
</feature>
<evidence type="ECO:0000256" key="4">
    <source>
        <dbReference type="SAM" id="MobiDB-lite"/>
    </source>
</evidence>
<evidence type="ECO:0000256" key="3">
    <source>
        <dbReference type="ARBA" id="ARBA00022490"/>
    </source>
</evidence>
<feature type="compositionally biased region" description="Gly residues" evidence="4">
    <location>
        <begin position="247"/>
        <end position="256"/>
    </location>
</feature>
<evidence type="ECO:0000259" key="5">
    <source>
        <dbReference type="PROSITE" id="PS51857"/>
    </source>
</evidence>
<protein>
    <recommendedName>
        <fullName evidence="5">CSD domain-containing protein</fullName>
    </recommendedName>
</protein>
<dbReference type="InterPro" id="IPR002059">
    <property type="entry name" value="CSP_DNA-bd"/>
</dbReference>
<dbReference type="InterPro" id="IPR051373">
    <property type="entry name" value="Lin-28_RNA-binding"/>
</dbReference>
<feature type="region of interest" description="Disordered" evidence="4">
    <location>
        <begin position="1"/>
        <end position="58"/>
    </location>
</feature>
<organism evidence="6 7">
    <name type="scientific">Nesidiocoris tenuis</name>
    <dbReference type="NCBI Taxonomy" id="355587"/>
    <lineage>
        <taxon>Eukaryota</taxon>
        <taxon>Metazoa</taxon>
        <taxon>Ecdysozoa</taxon>
        <taxon>Arthropoda</taxon>
        <taxon>Hexapoda</taxon>
        <taxon>Insecta</taxon>
        <taxon>Pterygota</taxon>
        <taxon>Neoptera</taxon>
        <taxon>Paraneoptera</taxon>
        <taxon>Hemiptera</taxon>
        <taxon>Heteroptera</taxon>
        <taxon>Panheteroptera</taxon>
        <taxon>Cimicomorpha</taxon>
        <taxon>Miridae</taxon>
        <taxon>Dicyphina</taxon>
        <taxon>Nesidiocoris</taxon>
    </lineage>
</organism>
<dbReference type="InterPro" id="IPR001878">
    <property type="entry name" value="Znf_CCHC"/>
</dbReference>
<evidence type="ECO:0000256" key="2">
    <source>
        <dbReference type="ARBA" id="ARBA00008840"/>
    </source>
</evidence>
<proteinExistence type="inferred from homology"/>
<dbReference type="OrthoDB" id="422005at2759"/>
<dbReference type="Pfam" id="PF00313">
    <property type="entry name" value="CSD"/>
    <property type="match status" value="1"/>
</dbReference>
<dbReference type="SMART" id="SM00343">
    <property type="entry name" value="ZnF_C2HC"/>
    <property type="match status" value="2"/>
</dbReference>
<reference evidence="6 7" key="1">
    <citation type="submission" date="2020-02" db="EMBL/GenBank/DDBJ databases">
        <authorList>
            <person name="Ferguson B K."/>
        </authorList>
    </citation>
    <scope>NUCLEOTIDE SEQUENCE [LARGE SCALE GENOMIC DNA]</scope>
</reference>
<dbReference type="SUPFAM" id="SSF57756">
    <property type="entry name" value="Retrovirus zinc finger-like domains"/>
    <property type="match status" value="1"/>
</dbReference>
<gene>
    <name evidence="6" type="ORF">NTEN_LOCUS22758</name>
</gene>
<dbReference type="AlphaFoldDB" id="A0A6H5HPQ5"/>